<organism evidence="2 3">
    <name type="scientific">Dimorphilus gyrociliatus</name>
    <dbReference type="NCBI Taxonomy" id="2664684"/>
    <lineage>
        <taxon>Eukaryota</taxon>
        <taxon>Metazoa</taxon>
        <taxon>Spiralia</taxon>
        <taxon>Lophotrochozoa</taxon>
        <taxon>Annelida</taxon>
        <taxon>Polychaeta</taxon>
        <taxon>Polychaeta incertae sedis</taxon>
        <taxon>Dinophilidae</taxon>
        <taxon>Dimorphilus</taxon>
    </lineage>
</organism>
<proteinExistence type="predicted"/>
<dbReference type="AlphaFoldDB" id="A0A7I8W9V5"/>
<evidence type="ECO:0000313" key="3">
    <source>
        <dbReference type="Proteomes" id="UP000549394"/>
    </source>
</evidence>
<feature type="signal peptide" evidence="1">
    <location>
        <begin position="1"/>
        <end position="24"/>
    </location>
</feature>
<keyword evidence="3" id="KW-1185">Reference proteome</keyword>
<accession>A0A7I8W9V5</accession>
<dbReference type="Proteomes" id="UP000549394">
    <property type="component" value="Unassembled WGS sequence"/>
</dbReference>
<gene>
    <name evidence="2" type="ORF">DGYR_LOCUS12361</name>
</gene>
<name>A0A7I8W9V5_9ANNE</name>
<feature type="chain" id="PRO_5029464046" evidence="1">
    <location>
        <begin position="25"/>
        <end position="766"/>
    </location>
</feature>
<evidence type="ECO:0000313" key="2">
    <source>
        <dbReference type="EMBL" id="CAD5124887.1"/>
    </source>
</evidence>
<sequence length="766" mass="87412">MNSIKRKHLLFIAVIFMQLYFTTGNGRVELNGPEGVQFTRVDTKHVDIFVNNKRWLILDEPWFIIKGQKCSVSNGCLSLVRQTIETGRDVWGNWNATNALLKTKNDYYLSLMIVQYREINAIAFGQLFLNDTIGTSNNNLDKTGSGFPVFATNASDAELGYYAVRGYMYGDDDKVFGRWGSKMDLSKGHKIGPISLYDQKGRTVVLSHLNSFMGQSIWHDGNMLNFGIGGRIEKVPRNYAAFSLLFFGGEELGVRDSILEWGRLMRLKYNSQNLKYAETDFVNNYLGYYTDDGACYYYYKEPNKTYEQTLIDVIDEAKQRRIPFRFIQLDSWFYPKHPDNAGGGTIDWYPHKKYFPQGLEHFINVTKLPVTCHGKWWSTKTPLAKQNGGPFDFYFEDKNGMALPIDPKFWDFILGRARQWGLIMFEQDWLGQMFDWMDILQTNITIGEIYMRQFAEGSRKNGQVVHLATAYPRHVMAGLQFDIATEGRTSEDFALQNYQWRMGVTSIFAFAMGQKPTKDTFWTTSVQKCPHYAHLIGKYPDLEVAISTISGGVVGSGDQIGKTNREKLMKCCNDDGLILKPERPAMAIDPMLLERAFKEGLGPRGTSEVTSTYSIVSGFFFGIILAADLNTTYEITPKAAGFNYDYPESVIYSYNNFKHSLPFSNNQPYSINNCTMKNFCMLYTTPIFRIGNSEVLLLGEMTKWVPMSSKRFRSLSVMGTGIIMKVYGAPEEHVYISLQIDRKLFTIDCKLDLSGYGIFNSNTMSC</sequence>
<keyword evidence="1" id="KW-0732">Signal</keyword>
<evidence type="ECO:0000256" key="1">
    <source>
        <dbReference type="SAM" id="SignalP"/>
    </source>
</evidence>
<dbReference type="EMBL" id="CAJFCJ010000024">
    <property type="protein sequence ID" value="CAD5124887.1"/>
    <property type="molecule type" value="Genomic_DNA"/>
</dbReference>
<comment type="caution">
    <text evidence="2">The sequence shown here is derived from an EMBL/GenBank/DDBJ whole genome shotgun (WGS) entry which is preliminary data.</text>
</comment>
<reference evidence="2 3" key="1">
    <citation type="submission" date="2020-08" db="EMBL/GenBank/DDBJ databases">
        <authorList>
            <person name="Hejnol A."/>
        </authorList>
    </citation>
    <scope>NUCLEOTIDE SEQUENCE [LARGE SCALE GENOMIC DNA]</scope>
</reference>
<dbReference type="OrthoDB" id="41905at2759"/>
<protein>
    <submittedName>
        <fullName evidence="2">DgyrCDS13140</fullName>
    </submittedName>
</protein>